<reference evidence="2" key="1">
    <citation type="journal article" date="2023" name="G3 (Bethesda)">
        <title>Genome assembly and association tests identify interacting loci associated with vigor, precocity, and sex in interspecific pistachio rootstocks.</title>
        <authorList>
            <person name="Palmer W."/>
            <person name="Jacygrad E."/>
            <person name="Sagayaradj S."/>
            <person name="Cavanaugh K."/>
            <person name="Han R."/>
            <person name="Bertier L."/>
            <person name="Beede B."/>
            <person name="Kafkas S."/>
            <person name="Golino D."/>
            <person name="Preece J."/>
            <person name="Michelmore R."/>
        </authorList>
    </citation>
    <scope>NUCLEOTIDE SEQUENCE [LARGE SCALE GENOMIC DNA]</scope>
</reference>
<name>A0ACC0ZUS7_9ROSI</name>
<comment type="caution">
    <text evidence="1">The sequence shown here is derived from an EMBL/GenBank/DDBJ whole genome shotgun (WGS) entry which is preliminary data.</text>
</comment>
<dbReference type="EMBL" id="CM047910">
    <property type="protein sequence ID" value="KAJ0075555.1"/>
    <property type="molecule type" value="Genomic_DNA"/>
</dbReference>
<protein>
    <submittedName>
        <fullName evidence="1">Uncharacterized protein</fullName>
    </submittedName>
</protein>
<organism evidence="1 2">
    <name type="scientific">Pistacia atlantica</name>
    <dbReference type="NCBI Taxonomy" id="434234"/>
    <lineage>
        <taxon>Eukaryota</taxon>
        <taxon>Viridiplantae</taxon>
        <taxon>Streptophyta</taxon>
        <taxon>Embryophyta</taxon>
        <taxon>Tracheophyta</taxon>
        <taxon>Spermatophyta</taxon>
        <taxon>Magnoliopsida</taxon>
        <taxon>eudicotyledons</taxon>
        <taxon>Gunneridae</taxon>
        <taxon>Pentapetalae</taxon>
        <taxon>rosids</taxon>
        <taxon>malvids</taxon>
        <taxon>Sapindales</taxon>
        <taxon>Anacardiaceae</taxon>
        <taxon>Pistacia</taxon>
    </lineage>
</organism>
<dbReference type="Proteomes" id="UP001164250">
    <property type="component" value="Chromosome 15"/>
</dbReference>
<gene>
    <name evidence="1" type="ORF">Patl1_34286</name>
</gene>
<evidence type="ECO:0000313" key="2">
    <source>
        <dbReference type="Proteomes" id="UP001164250"/>
    </source>
</evidence>
<keyword evidence="2" id="KW-1185">Reference proteome</keyword>
<proteinExistence type="predicted"/>
<sequence length="120" mass="12729">MPVPVPTYSRAPSTSNSLGSDKSFPPHSPGIRRGMFLIKFTYEELKMATDKFSSANFLGEGGFGYVHKGVIPNNNIAGEGRPAMDWPTRVKIALGSARGLAYLQCSCSASSTCSHGLSTG</sequence>
<accession>A0ACC0ZUS7</accession>
<evidence type="ECO:0000313" key="1">
    <source>
        <dbReference type="EMBL" id="KAJ0075555.1"/>
    </source>
</evidence>